<dbReference type="AlphaFoldDB" id="A0A242CDR3"/>
<name>A0A242CDR3_9ENTE</name>
<keyword evidence="1" id="KW-0472">Membrane</keyword>
<comment type="caution">
    <text evidence="2">The sequence shown here is derived from an EMBL/GenBank/DDBJ whole genome shotgun (WGS) entry which is preliminary data.</text>
</comment>
<evidence type="ECO:0000256" key="1">
    <source>
        <dbReference type="SAM" id="Phobius"/>
    </source>
</evidence>
<evidence type="ECO:0000313" key="2">
    <source>
        <dbReference type="EMBL" id="OTO08258.1"/>
    </source>
</evidence>
<feature type="transmembrane region" description="Helical" evidence="1">
    <location>
        <begin position="40"/>
        <end position="62"/>
    </location>
</feature>
<sequence>MYCLMLSQFILWEFIQQCWLQYYLNFLLQFLDYIRFEYLLIFKYFFCGMLMMLGIVFLTSYLNLSNSMMSNIIQIGFGLSLYFIFTGVLKVNPIIELGKGVVYERKK</sequence>
<gene>
    <name evidence="2" type="ORF">A5880_002528</name>
</gene>
<feature type="transmembrane region" description="Helical" evidence="1">
    <location>
        <begin position="68"/>
        <end position="89"/>
    </location>
</feature>
<proteinExistence type="predicted"/>
<reference evidence="2" key="1">
    <citation type="submission" date="2017-05" db="EMBL/GenBank/DDBJ databases">
        <title>The Genome Sequence of Enterococcus sp. 4G2_DIV0659.</title>
        <authorList>
            <consortium name="The Broad Institute Genomics Platform"/>
            <consortium name="The Broad Institute Genomic Center for Infectious Diseases"/>
            <person name="Earl A."/>
            <person name="Manson A."/>
            <person name="Schwartman J."/>
            <person name="Gilmore M."/>
            <person name="Abouelleil A."/>
            <person name="Cao P."/>
            <person name="Chapman S."/>
            <person name="Cusick C."/>
            <person name="Shea T."/>
            <person name="Young S."/>
            <person name="Neafsey D."/>
            <person name="Nusbaum C."/>
            <person name="Birren B."/>
        </authorList>
    </citation>
    <scope>NUCLEOTIDE SEQUENCE [LARGE SCALE GENOMIC DNA]</scope>
    <source>
        <strain evidence="2">4G2_DIV0659</strain>
    </source>
</reference>
<accession>A0A242CDR3</accession>
<dbReference type="EMBL" id="NGLE01000003">
    <property type="protein sequence ID" value="OTO08258.1"/>
    <property type="molecule type" value="Genomic_DNA"/>
</dbReference>
<keyword evidence="1" id="KW-1133">Transmembrane helix</keyword>
<organism evidence="2">
    <name type="scientific">Candidatus Enterococcus mansonii</name>
    <dbReference type="NCBI Taxonomy" id="1834181"/>
    <lineage>
        <taxon>Bacteria</taxon>
        <taxon>Bacillati</taxon>
        <taxon>Bacillota</taxon>
        <taxon>Bacilli</taxon>
        <taxon>Lactobacillales</taxon>
        <taxon>Enterococcaceae</taxon>
        <taxon>Enterococcus</taxon>
    </lineage>
</organism>
<dbReference type="STRING" id="1834181.A5880_002528"/>
<protein>
    <submittedName>
        <fullName evidence="2">Uncharacterized protein</fullName>
    </submittedName>
</protein>
<keyword evidence="1" id="KW-0812">Transmembrane</keyword>